<dbReference type="InterPro" id="IPR027385">
    <property type="entry name" value="Beta-barrel_OMP"/>
</dbReference>
<comment type="caution">
    <text evidence="4">The sequence shown here is derived from an EMBL/GenBank/DDBJ whole genome shotgun (WGS) entry which is preliminary data.</text>
</comment>
<organism evidence="4 5">
    <name type="scientific">Idiomarina tyrosinivorans</name>
    <dbReference type="NCBI Taxonomy" id="1445662"/>
    <lineage>
        <taxon>Bacteria</taxon>
        <taxon>Pseudomonadati</taxon>
        <taxon>Pseudomonadota</taxon>
        <taxon>Gammaproteobacteria</taxon>
        <taxon>Alteromonadales</taxon>
        <taxon>Idiomarinaceae</taxon>
        <taxon>Idiomarina</taxon>
    </lineage>
</organism>
<dbReference type="RefSeq" id="WP_126842493.1">
    <property type="nucleotide sequence ID" value="NZ_PIQH01000009.1"/>
</dbReference>
<dbReference type="Proteomes" id="UP000287996">
    <property type="component" value="Unassembled WGS sequence"/>
</dbReference>
<evidence type="ECO:0000259" key="3">
    <source>
        <dbReference type="Pfam" id="PF13505"/>
    </source>
</evidence>
<evidence type="ECO:0000256" key="1">
    <source>
        <dbReference type="ARBA" id="ARBA00022729"/>
    </source>
</evidence>
<feature type="domain" description="Outer membrane protein beta-barrel" evidence="3">
    <location>
        <begin position="14"/>
        <end position="184"/>
    </location>
</feature>
<dbReference type="Pfam" id="PF13505">
    <property type="entry name" value="OMP_b-brl"/>
    <property type="match status" value="1"/>
</dbReference>
<dbReference type="SUPFAM" id="SSF56935">
    <property type="entry name" value="Porins"/>
    <property type="match status" value="1"/>
</dbReference>
<dbReference type="AlphaFoldDB" id="A0A432ZLQ7"/>
<gene>
    <name evidence="4" type="ORF">CWI84_10255</name>
</gene>
<keyword evidence="5" id="KW-1185">Reference proteome</keyword>
<proteinExistence type="predicted"/>
<dbReference type="EMBL" id="PIQH01000009">
    <property type="protein sequence ID" value="RUO78921.1"/>
    <property type="molecule type" value="Genomic_DNA"/>
</dbReference>
<protein>
    <recommendedName>
        <fullName evidence="3">Outer membrane protein beta-barrel domain-containing protein</fullName>
    </recommendedName>
</protein>
<evidence type="ECO:0000313" key="5">
    <source>
        <dbReference type="Proteomes" id="UP000287996"/>
    </source>
</evidence>
<keyword evidence="1 2" id="KW-0732">Signal</keyword>
<feature type="chain" id="PRO_5019525626" description="Outer membrane protein beta-barrel domain-containing protein" evidence="2">
    <location>
        <begin position="24"/>
        <end position="192"/>
    </location>
</feature>
<evidence type="ECO:0000313" key="4">
    <source>
        <dbReference type="EMBL" id="RUO78921.1"/>
    </source>
</evidence>
<sequence length="192" mass="20691">MKKTFVIASIFGLTALSANSAFAQQAPQSAGSSKTYAEFAIEDFDDIPADNGIRLQGSYDIGNDIFVSGYYRRADADNGSDPDSFAVSAGKYFSLGRGLADGLSLDLGATAGRVDFGAADSSFYGVQANISQRIDMFEFHAGTRWIDYTDGDDDLQANIGARMMLNSQWSVGLDFAETELGDLWGINARYSF</sequence>
<reference evidence="4 5" key="1">
    <citation type="journal article" date="2011" name="Front. Microbiol.">
        <title>Genomic signatures of strain selection and enhancement in Bacillus atrophaeus var. globigii, a historical biowarfare simulant.</title>
        <authorList>
            <person name="Gibbons H.S."/>
            <person name="Broomall S.M."/>
            <person name="McNew L.A."/>
            <person name="Daligault H."/>
            <person name="Chapman C."/>
            <person name="Bruce D."/>
            <person name="Karavis M."/>
            <person name="Krepps M."/>
            <person name="McGregor P.A."/>
            <person name="Hong C."/>
            <person name="Park K.H."/>
            <person name="Akmal A."/>
            <person name="Feldman A."/>
            <person name="Lin J.S."/>
            <person name="Chang W.E."/>
            <person name="Higgs B.W."/>
            <person name="Demirev P."/>
            <person name="Lindquist J."/>
            <person name="Liem A."/>
            <person name="Fochler E."/>
            <person name="Read T.D."/>
            <person name="Tapia R."/>
            <person name="Johnson S."/>
            <person name="Bishop-Lilly K.A."/>
            <person name="Detter C."/>
            <person name="Han C."/>
            <person name="Sozhamannan S."/>
            <person name="Rosenzweig C.N."/>
            <person name="Skowronski E.W."/>
        </authorList>
    </citation>
    <scope>NUCLEOTIDE SEQUENCE [LARGE SCALE GENOMIC DNA]</scope>
    <source>
        <strain evidence="4 5">CC-PW-9</strain>
    </source>
</reference>
<accession>A0A432ZLQ7</accession>
<dbReference type="OrthoDB" id="6384087at2"/>
<feature type="signal peptide" evidence="2">
    <location>
        <begin position="1"/>
        <end position="23"/>
    </location>
</feature>
<evidence type="ECO:0000256" key="2">
    <source>
        <dbReference type="SAM" id="SignalP"/>
    </source>
</evidence>
<name>A0A432ZLQ7_9GAMM</name>